<name>A0AAD6SFD2_9AGAR</name>
<dbReference type="AlphaFoldDB" id="A0AAD6SFD2"/>
<comment type="caution">
    <text evidence="1">The sequence shown here is derived from an EMBL/GenBank/DDBJ whole genome shotgun (WGS) entry which is preliminary data.</text>
</comment>
<evidence type="ECO:0000313" key="1">
    <source>
        <dbReference type="EMBL" id="KAJ7026028.1"/>
    </source>
</evidence>
<accession>A0AAD6SFD2</accession>
<evidence type="ECO:0000313" key="2">
    <source>
        <dbReference type="Proteomes" id="UP001218188"/>
    </source>
</evidence>
<dbReference type="Proteomes" id="UP001218188">
    <property type="component" value="Unassembled WGS sequence"/>
</dbReference>
<dbReference type="EMBL" id="JARJCM010000145">
    <property type="protein sequence ID" value="KAJ7026028.1"/>
    <property type="molecule type" value="Genomic_DNA"/>
</dbReference>
<keyword evidence="2" id="KW-1185">Reference proteome</keyword>
<proteinExistence type="predicted"/>
<reference evidence="1" key="1">
    <citation type="submission" date="2023-03" db="EMBL/GenBank/DDBJ databases">
        <title>Massive genome expansion in bonnet fungi (Mycena s.s.) driven by repeated elements and novel gene families across ecological guilds.</title>
        <authorList>
            <consortium name="Lawrence Berkeley National Laboratory"/>
            <person name="Harder C.B."/>
            <person name="Miyauchi S."/>
            <person name="Viragh M."/>
            <person name="Kuo A."/>
            <person name="Thoen E."/>
            <person name="Andreopoulos B."/>
            <person name="Lu D."/>
            <person name="Skrede I."/>
            <person name="Drula E."/>
            <person name="Henrissat B."/>
            <person name="Morin E."/>
            <person name="Kohler A."/>
            <person name="Barry K."/>
            <person name="LaButti K."/>
            <person name="Morin E."/>
            <person name="Salamov A."/>
            <person name="Lipzen A."/>
            <person name="Mereny Z."/>
            <person name="Hegedus B."/>
            <person name="Baldrian P."/>
            <person name="Stursova M."/>
            <person name="Weitz H."/>
            <person name="Taylor A."/>
            <person name="Grigoriev I.V."/>
            <person name="Nagy L.G."/>
            <person name="Martin F."/>
            <person name="Kauserud H."/>
        </authorList>
    </citation>
    <scope>NUCLEOTIDE SEQUENCE</scope>
    <source>
        <strain evidence="1">CBHHK200</strain>
    </source>
</reference>
<gene>
    <name evidence="1" type="ORF">C8F04DRAFT_966965</name>
</gene>
<sequence length="191" mass="21757">MSRLITDYSTHIFRHTLSRFITKFNHPLLTQHQIKTESANISFAFNSVPVFHRVKFTTPEPYCARALDSIVDSIHVQPPKVLKNGERVPARFDTAFHSFHISCVFLISFPGYCVAQVRVGFSIRPRDIPNLFPYGLAPPTHLAYGEWFSPFTAPEPDHLMYKVKRSIKDSDRIASVIPLANIRCSVHQCCG</sequence>
<protein>
    <submittedName>
        <fullName evidence="1">Uncharacterized protein</fullName>
    </submittedName>
</protein>
<organism evidence="1 2">
    <name type="scientific">Mycena alexandri</name>
    <dbReference type="NCBI Taxonomy" id="1745969"/>
    <lineage>
        <taxon>Eukaryota</taxon>
        <taxon>Fungi</taxon>
        <taxon>Dikarya</taxon>
        <taxon>Basidiomycota</taxon>
        <taxon>Agaricomycotina</taxon>
        <taxon>Agaricomycetes</taxon>
        <taxon>Agaricomycetidae</taxon>
        <taxon>Agaricales</taxon>
        <taxon>Marasmiineae</taxon>
        <taxon>Mycenaceae</taxon>
        <taxon>Mycena</taxon>
    </lineage>
</organism>